<feature type="compositionally biased region" description="Basic and acidic residues" evidence="1">
    <location>
        <begin position="22"/>
        <end position="46"/>
    </location>
</feature>
<reference evidence="3" key="1">
    <citation type="submission" date="2025-08" db="UniProtKB">
        <authorList>
            <consortium name="RefSeq"/>
        </authorList>
    </citation>
    <scope>IDENTIFICATION</scope>
</reference>
<gene>
    <name evidence="3" type="primary">LOC110989374</name>
</gene>
<dbReference type="OMA" id="VAGQCEL"/>
<dbReference type="AlphaFoldDB" id="A0A8B7ZV16"/>
<sequence length="286" mass="32303">MGAMVTMMAVVAGETVITRIPNDRYDDNAGHHDKSDNEGHNEKEVIMPKSPPYDDDIGYDSCDDISKLMSRQRKQQWQWRKRDDSFESRSASQNHCCPSCTLQAITPLNVDQIQQIRSNQALIQQIKSKPMLVYDPAYQRSVVDLTLQQQFQIRRNIPHLFMSVDDFKKSNVTRGRITVPGEEMRNRRKRQAIGTRVCQPVPRVNPLILATTVDGEVVEIIQMPGQGMNQWILEETCDNAASTPPSTLTCGLAERHVPAAFISVSTEPYIFDLAYVVVQSCVSLHG</sequence>
<organism evidence="2 3">
    <name type="scientific">Acanthaster planci</name>
    <name type="common">Crown-of-thorns starfish</name>
    <dbReference type="NCBI Taxonomy" id="133434"/>
    <lineage>
        <taxon>Eukaryota</taxon>
        <taxon>Metazoa</taxon>
        <taxon>Echinodermata</taxon>
        <taxon>Eleutherozoa</taxon>
        <taxon>Asterozoa</taxon>
        <taxon>Asteroidea</taxon>
        <taxon>Valvatacea</taxon>
        <taxon>Valvatida</taxon>
        <taxon>Acanthasteridae</taxon>
        <taxon>Acanthaster</taxon>
    </lineage>
</organism>
<accession>A0A8B7ZV16</accession>
<dbReference type="Proteomes" id="UP000694845">
    <property type="component" value="Unplaced"/>
</dbReference>
<evidence type="ECO:0000256" key="1">
    <source>
        <dbReference type="SAM" id="MobiDB-lite"/>
    </source>
</evidence>
<dbReference type="KEGG" id="aplc:110989374"/>
<keyword evidence="2" id="KW-1185">Reference proteome</keyword>
<dbReference type="OrthoDB" id="10146923at2759"/>
<name>A0A8B7ZV16_ACAPL</name>
<protein>
    <submittedName>
        <fullName evidence="3">Uncharacterized protein LOC110989374</fullName>
    </submittedName>
</protein>
<dbReference type="GeneID" id="110989374"/>
<evidence type="ECO:0000313" key="2">
    <source>
        <dbReference type="Proteomes" id="UP000694845"/>
    </source>
</evidence>
<evidence type="ECO:0000313" key="3">
    <source>
        <dbReference type="RefSeq" id="XP_022109403.1"/>
    </source>
</evidence>
<proteinExistence type="predicted"/>
<dbReference type="RefSeq" id="XP_022109403.1">
    <property type="nucleotide sequence ID" value="XM_022253711.1"/>
</dbReference>
<feature type="region of interest" description="Disordered" evidence="1">
    <location>
        <begin position="22"/>
        <end position="58"/>
    </location>
</feature>